<protein>
    <recommendedName>
        <fullName evidence="3">SEC7 domain-containing protein</fullName>
    </recommendedName>
</protein>
<dbReference type="GO" id="GO:0016020">
    <property type="term" value="C:membrane"/>
    <property type="evidence" value="ECO:0007669"/>
    <property type="project" value="UniProtKB-SubCell"/>
</dbReference>
<evidence type="ECO:0000313" key="5">
    <source>
        <dbReference type="Proteomes" id="UP000001514"/>
    </source>
</evidence>
<proteinExistence type="predicted"/>
<evidence type="ECO:0000313" key="4">
    <source>
        <dbReference type="EMBL" id="EFJ08856.1"/>
    </source>
</evidence>
<sequence length="186" mass="21222">MHEFLLANMRNLRDNSMDCRNIKGDGRLDGEATWHLEPSILQQLRHGKRQTGTLQAYPQQELLLQKSAEPLETDQASTESAVTFEQRRVHKLELQGCMKDWAFNYKLFTLQEGIKLFNQKPARMSKAAFIKTNRGIEDGKDLPEEFMGGLYDRIVNKEIKMKADNVIPVAKPAGKDNNFLLGLTTS</sequence>
<evidence type="ECO:0000256" key="1">
    <source>
        <dbReference type="ARBA" id="ARBA00004287"/>
    </source>
</evidence>
<evidence type="ECO:0000259" key="3">
    <source>
        <dbReference type="Pfam" id="PF01369"/>
    </source>
</evidence>
<reference evidence="4 5" key="1">
    <citation type="journal article" date="2011" name="Science">
        <title>The Selaginella genome identifies genetic changes associated with the evolution of vascular plants.</title>
        <authorList>
            <person name="Banks J.A."/>
            <person name="Nishiyama T."/>
            <person name="Hasebe M."/>
            <person name="Bowman J.L."/>
            <person name="Gribskov M."/>
            <person name="dePamphilis C."/>
            <person name="Albert V.A."/>
            <person name="Aono N."/>
            <person name="Aoyama T."/>
            <person name="Ambrose B.A."/>
            <person name="Ashton N.W."/>
            <person name="Axtell M.J."/>
            <person name="Barker E."/>
            <person name="Barker M.S."/>
            <person name="Bennetzen J.L."/>
            <person name="Bonawitz N.D."/>
            <person name="Chapple C."/>
            <person name="Cheng C."/>
            <person name="Correa L.G."/>
            <person name="Dacre M."/>
            <person name="DeBarry J."/>
            <person name="Dreyer I."/>
            <person name="Elias M."/>
            <person name="Engstrom E.M."/>
            <person name="Estelle M."/>
            <person name="Feng L."/>
            <person name="Finet C."/>
            <person name="Floyd S.K."/>
            <person name="Frommer W.B."/>
            <person name="Fujita T."/>
            <person name="Gramzow L."/>
            <person name="Gutensohn M."/>
            <person name="Harholt J."/>
            <person name="Hattori M."/>
            <person name="Heyl A."/>
            <person name="Hirai T."/>
            <person name="Hiwatashi Y."/>
            <person name="Ishikawa M."/>
            <person name="Iwata M."/>
            <person name="Karol K.G."/>
            <person name="Koehler B."/>
            <person name="Kolukisaoglu U."/>
            <person name="Kubo M."/>
            <person name="Kurata T."/>
            <person name="Lalonde S."/>
            <person name="Li K."/>
            <person name="Li Y."/>
            <person name="Litt A."/>
            <person name="Lyons E."/>
            <person name="Manning G."/>
            <person name="Maruyama T."/>
            <person name="Michael T.P."/>
            <person name="Mikami K."/>
            <person name="Miyazaki S."/>
            <person name="Morinaga S."/>
            <person name="Murata T."/>
            <person name="Mueller-Roeber B."/>
            <person name="Nelson D.R."/>
            <person name="Obara M."/>
            <person name="Oguri Y."/>
            <person name="Olmstead R.G."/>
            <person name="Onodera N."/>
            <person name="Petersen B.L."/>
            <person name="Pils B."/>
            <person name="Prigge M."/>
            <person name="Rensing S.A."/>
            <person name="Riano-Pachon D.M."/>
            <person name="Roberts A.W."/>
            <person name="Sato Y."/>
            <person name="Scheller H.V."/>
            <person name="Schulz B."/>
            <person name="Schulz C."/>
            <person name="Shakirov E.V."/>
            <person name="Shibagaki N."/>
            <person name="Shinohara N."/>
            <person name="Shippen D.E."/>
            <person name="Soerensen I."/>
            <person name="Sotooka R."/>
            <person name="Sugimoto N."/>
            <person name="Sugita M."/>
            <person name="Sumikawa N."/>
            <person name="Tanurdzic M."/>
            <person name="Theissen G."/>
            <person name="Ulvskov P."/>
            <person name="Wakazuki S."/>
            <person name="Weng J.K."/>
            <person name="Willats W.W."/>
            <person name="Wipf D."/>
            <person name="Wolf P.G."/>
            <person name="Yang L."/>
            <person name="Zimmer A.D."/>
            <person name="Zhu Q."/>
            <person name="Mitros T."/>
            <person name="Hellsten U."/>
            <person name="Loque D."/>
            <person name="Otillar R."/>
            <person name="Salamov A."/>
            <person name="Schmutz J."/>
            <person name="Shapiro H."/>
            <person name="Lindquist E."/>
            <person name="Lucas S."/>
            <person name="Rokhsar D."/>
            <person name="Grigoriev I.V."/>
        </authorList>
    </citation>
    <scope>NUCLEOTIDE SEQUENCE [LARGE SCALE GENOMIC DNA]</scope>
</reference>
<feature type="domain" description="SEC7" evidence="3">
    <location>
        <begin position="116"/>
        <end position="159"/>
    </location>
</feature>
<dbReference type="PANTHER" id="PTHR10663:SF375">
    <property type="entry name" value="LD29171P"/>
    <property type="match status" value="1"/>
</dbReference>
<keyword evidence="5" id="KW-1185">Reference proteome</keyword>
<dbReference type="InParanoid" id="D8T3G4"/>
<dbReference type="KEGG" id="smo:SELMODRAFT_428625"/>
<gene>
    <name evidence="4" type="ORF">SELMODRAFT_428625</name>
</gene>
<dbReference type="InterPro" id="IPR023394">
    <property type="entry name" value="Sec7_C_sf"/>
</dbReference>
<comment type="subcellular location">
    <subcellularLocation>
        <location evidence="2">Cytoplasm</location>
        <location evidence="2">Cytosol</location>
    </subcellularLocation>
    <subcellularLocation>
        <location evidence="1">Membrane</location>
        <topology evidence="1">Peripheral membrane protein</topology>
        <orientation evidence="1">Cytoplasmic side</orientation>
    </subcellularLocation>
</comment>
<dbReference type="PANTHER" id="PTHR10663">
    <property type="entry name" value="GUANYL-NUCLEOTIDE EXCHANGE FACTOR"/>
    <property type="match status" value="1"/>
</dbReference>
<dbReference type="eggNOG" id="KOG0929">
    <property type="taxonomic scope" value="Eukaryota"/>
</dbReference>
<dbReference type="InterPro" id="IPR000904">
    <property type="entry name" value="Sec7_dom"/>
</dbReference>
<dbReference type="Proteomes" id="UP000001514">
    <property type="component" value="Unassembled WGS sequence"/>
</dbReference>
<evidence type="ECO:0000256" key="2">
    <source>
        <dbReference type="ARBA" id="ARBA00004514"/>
    </source>
</evidence>
<organism evidence="5">
    <name type="scientific">Selaginella moellendorffii</name>
    <name type="common">Spikemoss</name>
    <dbReference type="NCBI Taxonomy" id="88036"/>
    <lineage>
        <taxon>Eukaryota</taxon>
        <taxon>Viridiplantae</taxon>
        <taxon>Streptophyta</taxon>
        <taxon>Embryophyta</taxon>
        <taxon>Tracheophyta</taxon>
        <taxon>Lycopodiopsida</taxon>
        <taxon>Selaginellales</taxon>
        <taxon>Selaginellaceae</taxon>
        <taxon>Selaginella</taxon>
    </lineage>
</organism>
<name>D8T3G4_SELML</name>
<dbReference type="HOGENOM" id="CLU_096648_0_0_1"/>
<accession>D8T3G4</accession>
<dbReference type="EMBL" id="GL377669">
    <property type="protein sequence ID" value="EFJ08856.1"/>
    <property type="molecule type" value="Genomic_DNA"/>
</dbReference>
<dbReference type="AlphaFoldDB" id="D8T3G4"/>
<dbReference type="Gramene" id="EFJ08856">
    <property type="protein sequence ID" value="EFJ08856"/>
    <property type="gene ID" value="SELMODRAFT_428625"/>
</dbReference>
<dbReference type="GO" id="GO:0032012">
    <property type="term" value="P:regulation of ARF protein signal transduction"/>
    <property type="evidence" value="ECO:0007669"/>
    <property type="project" value="InterPro"/>
</dbReference>
<dbReference type="GO" id="GO:0005829">
    <property type="term" value="C:cytosol"/>
    <property type="evidence" value="ECO:0007669"/>
    <property type="project" value="UniProtKB-SubCell"/>
</dbReference>
<dbReference type="GO" id="GO:0005085">
    <property type="term" value="F:guanyl-nucleotide exchange factor activity"/>
    <property type="evidence" value="ECO:0007669"/>
    <property type="project" value="InterPro"/>
</dbReference>
<dbReference type="SUPFAM" id="SSF48425">
    <property type="entry name" value="Sec7 domain"/>
    <property type="match status" value="1"/>
</dbReference>
<dbReference type="InterPro" id="IPR035999">
    <property type="entry name" value="Sec7_dom_sf"/>
</dbReference>
<dbReference type="Pfam" id="PF01369">
    <property type="entry name" value="Sec7"/>
    <property type="match status" value="1"/>
</dbReference>
<dbReference type="Gene3D" id="1.10.1000.11">
    <property type="entry name" value="Arf Nucleotide-binding Site Opener,domain 2"/>
    <property type="match status" value="1"/>
</dbReference>